<dbReference type="KEGG" id="brv:CFK39_10610"/>
<dbReference type="Pfam" id="PF07510">
    <property type="entry name" value="GmrSD_C"/>
    <property type="match status" value="1"/>
</dbReference>
<dbReference type="InterPro" id="IPR011089">
    <property type="entry name" value="GmrSD_C"/>
</dbReference>
<proteinExistence type="predicted"/>
<protein>
    <recommendedName>
        <fullName evidence="1">GmrSD restriction endonucleases C-terminal domain-containing protein</fullName>
    </recommendedName>
</protein>
<gene>
    <name evidence="2" type="ORF">CFK39_10610</name>
</gene>
<keyword evidence="3" id="KW-1185">Reference proteome</keyword>
<sequence length="123" mass="14308">MEEMNQWDFTFSYRTSVEHFSPGTEDVEHSSHEYRLRDQGLLHWLGNLALVTVSTNSKFSNYLPAQKANNHAARRQSLKLEIMARRAETGSWNDEDVRAHHAEMVNLLFRALGWEPLRLEPLA</sequence>
<reference evidence="3" key="1">
    <citation type="submission" date="2017-07" db="EMBL/GenBank/DDBJ databases">
        <title>Brachybacterium sp. VR2415.</title>
        <authorList>
            <person name="Tak E.J."/>
            <person name="Bae J.-W."/>
        </authorList>
    </citation>
    <scope>NUCLEOTIDE SEQUENCE [LARGE SCALE GENOMIC DNA]</scope>
    <source>
        <strain evidence="3">VR2415</strain>
    </source>
</reference>
<dbReference type="EMBL" id="CP022316">
    <property type="protein sequence ID" value="ASK66189.1"/>
    <property type="molecule type" value="Genomic_DNA"/>
</dbReference>
<evidence type="ECO:0000259" key="1">
    <source>
        <dbReference type="Pfam" id="PF07510"/>
    </source>
</evidence>
<accession>A0A220UDI7</accession>
<feature type="domain" description="GmrSD restriction endonucleases C-terminal" evidence="1">
    <location>
        <begin position="9"/>
        <end position="106"/>
    </location>
</feature>
<name>A0A220UDI7_9MICO</name>
<evidence type="ECO:0000313" key="2">
    <source>
        <dbReference type="EMBL" id="ASK66189.1"/>
    </source>
</evidence>
<evidence type="ECO:0000313" key="3">
    <source>
        <dbReference type="Proteomes" id="UP000198398"/>
    </source>
</evidence>
<dbReference type="Proteomes" id="UP000198398">
    <property type="component" value="Chromosome"/>
</dbReference>
<dbReference type="AlphaFoldDB" id="A0A220UDI7"/>
<organism evidence="2 3">
    <name type="scientific">Brachybacterium avium</name>
    <dbReference type="NCBI Taxonomy" id="2017485"/>
    <lineage>
        <taxon>Bacteria</taxon>
        <taxon>Bacillati</taxon>
        <taxon>Actinomycetota</taxon>
        <taxon>Actinomycetes</taxon>
        <taxon>Micrococcales</taxon>
        <taxon>Dermabacteraceae</taxon>
        <taxon>Brachybacterium</taxon>
    </lineage>
</organism>